<accession>X1AVE5</accession>
<sequence>LCDVTAVWGTTYAYGSGAFQVVGWAEKIGWIADYLENTIKPQLDTIETNTTDAYSYLTSTIKPQLDSMSVGITKTLDNAVLIYDYLTGTIKPQLNQMQENVNYAKAQADAIKTVVNIIEGYQVPILENVLAVYINTATLITNTQNIIDNCNVVYNYLVNTITTKLDWVMDYLENTIKPELDSILSNVQSNYTYLSGTIKPQLDTMSANIGKTLDNAVAVYTYLTGTIKPTIDDTYSQTVTNYDYLTGTIKPQLDNIQENLEVSIPAHIEENILATYNYLVGTIKPELDNVYENVNATYDYLVNVIKAELDKVLKMAVDRYYKVNSTELQEFHVMLSAFSF</sequence>
<protein>
    <submittedName>
        <fullName evidence="1">Uncharacterized protein</fullName>
    </submittedName>
</protein>
<name>X1AVE5_9ZZZZ</name>
<comment type="caution">
    <text evidence="1">The sequence shown here is derived from an EMBL/GenBank/DDBJ whole genome shotgun (WGS) entry which is preliminary data.</text>
</comment>
<dbReference type="AlphaFoldDB" id="X1AVE5"/>
<organism evidence="1">
    <name type="scientific">marine sediment metagenome</name>
    <dbReference type="NCBI Taxonomy" id="412755"/>
    <lineage>
        <taxon>unclassified sequences</taxon>
        <taxon>metagenomes</taxon>
        <taxon>ecological metagenomes</taxon>
    </lineage>
</organism>
<gene>
    <name evidence="1" type="ORF">S01H4_22337</name>
</gene>
<proteinExistence type="predicted"/>
<evidence type="ECO:0000313" key="1">
    <source>
        <dbReference type="EMBL" id="GAG86685.1"/>
    </source>
</evidence>
<dbReference type="EMBL" id="BART01010223">
    <property type="protein sequence ID" value="GAG86685.1"/>
    <property type="molecule type" value="Genomic_DNA"/>
</dbReference>
<reference evidence="1" key="1">
    <citation type="journal article" date="2014" name="Front. Microbiol.">
        <title>High frequency of phylogenetically diverse reductive dehalogenase-homologous genes in deep subseafloor sedimentary metagenomes.</title>
        <authorList>
            <person name="Kawai M."/>
            <person name="Futagami T."/>
            <person name="Toyoda A."/>
            <person name="Takaki Y."/>
            <person name="Nishi S."/>
            <person name="Hori S."/>
            <person name="Arai W."/>
            <person name="Tsubouchi T."/>
            <person name="Morono Y."/>
            <person name="Uchiyama I."/>
            <person name="Ito T."/>
            <person name="Fujiyama A."/>
            <person name="Inagaki F."/>
            <person name="Takami H."/>
        </authorList>
    </citation>
    <scope>NUCLEOTIDE SEQUENCE</scope>
    <source>
        <strain evidence="1">Expedition CK06-06</strain>
    </source>
</reference>
<feature type="non-terminal residue" evidence="1">
    <location>
        <position position="340"/>
    </location>
</feature>
<feature type="non-terminal residue" evidence="1">
    <location>
        <position position="1"/>
    </location>
</feature>